<keyword evidence="2" id="KW-0472">Membrane</keyword>
<evidence type="ECO:0000256" key="2">
    <source>
        <dbReference type="SAM" id="Phobius"/>
    </source>
</evidence>
<organism evidence="3 4">
    <name type="scientific">Paraburkholderia piptadeniae</name>
    <dbReference type="NCBI Taxonomy" id="1701573"/>
    <lineage>
        <taxon>Bacteria</taxon>
        <taxon>Pseudomonadati</taxon>
        <taxon>Pseudomonadota</taxon>
        <taxon>Betaproteobacteria</taxon>
        <taxon>Burkholderiales</taxon>
        <taxon>Burkholderiaceae</taxon>
        <taxon>Paraburkholderia</taxon>
    </lineage>
</organism>
<keyword evidence="4" id="KW-1185">Reference proteome</keyword>
<name>A0A1N7STT0_9BURK</name>
<evidence type="ECO:0000256" key="1">
    <source>
        <dbReference type="SAM" id="MobiDB-lite"/>
    </source>
</evidence>
<feature type="compositionally biased region" description="Basic residues" evidence="1">
    <location>
        <begin position="15"/>
        <end position="26"/>
    </location>
</feature>
<accession>A0A1N7STT0</accession>
<dbReference type="EMBL" id="CYGY02000093">
    <property type="protein sequence ID" value="SIT50742.1"/>
    <property type="molecule type" value="Genomic_DNA"/>
</dbReference>
<dbReference type="Proteomes" id="UP000195569">
    <property type="component" value="Unassembled WGS sequence"/>
</dbReference>
<evidence type="ECO:0000313" key="3">
    <source>
        <dbReference type="EMBL" id="SIT50742.1"/>
    </source>
</evidence>
<evidence type="ECO:0000313" key="4">
    <source>
        <dbReference type="Proteomes" id="UP000195569"/>
    </source>
</evidence>
<proteinExistence type="predicted"/>
<keyword evidence="2" id="KW-0812">Transmembrane</keyword>
<reference evidence="3" key="1">
    <citation type="submission" date="2016-12" db="EMBL/GenBank/DDBJ databases">
        <authorList>
            <person name="Moulin L."/>
        </authorList>
    </citation>
    <scope>NUCLEOTIDE SEQUENCE [LARGE SCALE GENOMIC DNA]</scope>
    <source>
        <strain evidence="3">STM 7183</strain>
    </source>
</reference>
<dbReference type="AlphaFoldDB" id="A0A1N7STT0"/>
<feature type="transmembrane region" description="Helical" evidence="2">
    <location>
        <begin position="42"/>
        <end position="68"/>
    </location>
</feature>
<comment type="caution">
    <text evidence="3">The sequence shown here is derived from an EMBL/GenBank/DDBJ whole genome shotgun (WGS) entry which is preliminary data.</text>
</comment>
<feature type="region of interest" description="Disordered" evidence="1">
    <location>
        <begin position="1"/>
        <end position="35"/>
    </location>
</feature>
<sequence length="73" mass="8275">MSRIRPLSARAARMPGRRATRAHASRVSHGDWRGRPLSRTEWTLLVLWACLLTSVLWATALVALIRAIQRTLD</sequence>
<protein>
    <submittedName>
        <fullName evidence="3">Uncharacterized protein</fullName>
    </submittedName>
</protein>
<keyword evidence="2" id="KW-1133">Transmembrane helix</keyword>
<gene>
    <name evidence="3" type="ORF">BN2476_930040</name>
</gene>